<dbReference type="Proteomes" id="UP001597472">
    <property type="component" value="Unassembled WGS sequence"/>
</dbReference>
<accession>A0ABW5KWQ7</accession>
<protein>
    <submittedName>
        <fullName evidence="2">Glycosyltransferase family 2 protein</fullName>
    </submittedName>
</protein>
<name>A0ABW5KWQ7_9FLAO</name>
<reference evidence="3" key="1">
    <citation type="journal article" date="2019" name="Int. J. Syst. Evol. Microbiol.">
        <title>The Global Catalogue of Microorganisms (GCM) 10K type strain sequencing project: providing services to taxonomists for standard genome sequencing and annotation.</title>
        <authorList>
            <consortium name="The Broad Institute Genomics Platform"/>
            <consortium name="The Broad Institute Genome Sequencing Center for Infectious Disease"/>
            <person name="Wu L."/>
            <person name="Ma J."/>
        </authorList>
    </citation>
    <scope>NUCLEOTIDE SEQUENCE [LARGE SCALE GENOMIC DNA]</scope>
    <source>
        <strain evidence="3">KCTC 42587</strain>
    </source>
</reference>
<dbReference type="InterPro" id="IPR001173">
    <property type="entry name" value="Glyco_trans_2-like"/>
</dbReference>
<dbReference type="InterPro" id="IPR050834">
    <property type="entry name" value="Glycosyltransf_2"/>
</dbReference>
<evidence type="ECO:0000313" key="3">
    <source>
        <dbReference type="Proteomes" id="UP001597472"/>
    </source>
</evidence>
<dbReference type="SUPFAM" id="SSF53448">
    <property type="entry name" value="Nucleotide-diphospho-sugar transferases"/>
    <property type="match status" value="1"/>
</dbReference>
<dbReference type="InterPro" id="IPR029044">
    <property type="entry name" value="Nucleotide-diphossugar_trans"/>
</dbReference>
<dbReference type="Gene3D" id="3.90.550.10">
    <property type="entry name" value="Spore Coat Polysaccharide Biosynthesis Protein SpsA, Chain A"/>
    <property type="match status" value="1"/>
</dbReference>
<evidence type="ECO:0000259" key="1">
    <source>
        <dbReference type="Pfam" id="PF00535"/>
    </source>
</evidence>
<feature type="domain" description="Glycosyltransferase 2-like" evidence="1">
    <location>
        <begin position="6"/>
        <end position="135"/>
    </location>
</feature>
<dbReference type="Pfam" id="PF00535">
    <property type="entry name" value="Glycos_transf_2"/>
    <property type="match status" value="1"/>
</dbReference>
<organism evidence="2 3">
    <name type="scientific">Bizionia sediminis</name>
    <dbReference type="NCBI Taxonomy" id="1737064"/>
    <lineage>
        <taxon>Bacteria</taxon>
        <taxon>Pseudomonadati</taxon>
        <taxon>Bacteroidota</taxon>
        <taxon>Flavobacteriia</taxon>
        <taxon>Flavobacteriales</taxon>
        <taxon>Flavobacteriaceae</taxon>
        <taxon>Bizionia</taxon>
    </lineage>
</organism>
<dbReference type="EMBL" id="JBHULS010000006">
    <property type="protein sequence ID" value="MFD2552455.1"/>
    <property type="molecule type" value="Genomic_DNA"/>
</dbReference>
<dbReference type="PANTHER" id="PTHR43685">
    <property type="entry name" value="GLYCOSYLTRANSFERASE"/>
    <property type="match status" value="1"/>
</dbReference>
<sequence>MHPIFSIVIPLYNKANFIANTLQHVLNQSEPNFEVIVVNDGSTDASLTVVEGISDSRISIYSTENQGVSAARNFGIQKAKTDYIVFLDADDFWYPNHLENLKTLLNAFPNCGLYASAYAKKQHGKLYHSVYNTIPQNKVWQGIVADYFKASTVNNLAWTSATMVPKKILDALGGFNEAITFGAGEDTDLWLRIALKHPVAFSNRVTAIHNLQAENRISHTRTNLRRFINFDQYETAAKQRPSLKTYLDINRFAIGIQHRINGQEAEALSYFNKISVSSLNKKQRFLMRQNKSVLVASKKLQHVLQQWGIYLRPFK</sequence>
<dbReference type="PANTHER" id="PTHR43685:SF2">
    <property type="entry name" value="GLYCOSYLTRANSFERASE 2-LIKE DOMAIN-CONTAINING PROTEIN"/>
    <property type="match status" value="1"/>
</dbReference>
<gene>
    <name evidence="2" type="ORF">ACFSQP_11565</name>
</gene>
<keyword evidence="3" id="KW-1185">Reference proteome</keyword>
<dbReference type="RefSeq" id="WP_376894656.1">
    <property type="nucleotide sequence ID" value="NZ_JBHULS010000006.1"/>
</dbReference>
<proteinExistence type="predicted"/>
<evidence type="ECO:0000313" key="2">
    <source>
        <dbReference type="EMBL" id="MFD2552455.1"/>
    </source>
</evidence>
<dbReference type="CDD" id="cd00761">
    <property type="entry name" value="Glyco_tranf_GTA_type"/>
    <property type="match status" value="1"/>
</dbReference>
<comment type="caution">
    <text evidence="2">The sequence shown here is derived from an EMBL/GenBank/DDBJ whole genome shotgun (WGS) entry which is preliminary data.</text>
</comment>